<reference evidence="1 2" key="1">
    <citation type="journal article" date="2024" name="J. Plant Pathol.">
        <title>Sequence and assembly of the genome of Seiridium unicorne, isolate CBS 538.82, causal agent of cypress canker disease.</title>
        <authorList>
            <person name="Scali E."/>
            <person name="Rocca G.D."/>
            <person name="Danti R."/>
            <person name="Garbelotto M."/>
            <person name="Barberini S."/>
            <person name="Baroncelli R."/>
            <person name="Emiliani G."/>
        </authorList>
    </citation>
    <scope>NUCLEOTIDE SEQUENCE [LARGE SCALE GENOMIC DNA]</scope>
    <source>
        <strain evidence="1 2">BM-138-508</strain>
    </source>
</reference>
<dbReference type="EMBL" id="JARVKF010000407">
    <property type="protein sequence ID" value="KAK9416392.1"/>
    <property type="molecule type" value="Genomic_DNA"/>
</dbReference>
<accession>A0ABR2UP49</accession>
<evidence type="ECO:0000313" key="2">
    <source>
        <dbReference type="Proteomes" id="UP001408356"/>
    </source>
</evidence>
<dbReference type="Proteomes" id="UP001408356">
    <property type="component" value="Unassembled WGS sequence"/>
</dbReference>
<protein>
    <submittedName>
        <fullName evidence="1">Uncharacterized protein</fullName>
    </submittedName>
</protein>
<organism evidence="1 2">
    <name type="scientific">Seiridium unicorne</name>
    <dbReference type="NCBI Taxonomy" id="138068"/>
    <lineage>
        <taxon>Eukaryota</taxon>
        <taxon>Fungi</taxon>
        <taxon>Dikarya</taxon>
        <taxon>Ascomycota</taxon>
        <taxon>Pezizomycotina</taxon>
        <taxon>Sordariomycetes</taxon>
        <taxon>Xylariomycetidae</taxon>
        <taxon>Amphisphaeriales</taxon>
        <taxon>Sporocadaceae</taxon>
        <taxon>Seiridium</taxon>
    </lineage>
</organism>
<name>A0ABR2UP49_9PEZI</name>
<evidence type="ECO:0000313" key="1">
    <source>
        <dbReference type="EMBL" id="KAK9416392.1"/>
    </source>
</evidence>
<gene>
    <name evidence="1" type="ORF">SUNI508_01809</name>
</gene>
<comment type="caution">
    <text evidence="1">The sequence shown here is derived from an EMBL/GenBank/DDBJ whole genome shotgun (WGS) entry which is preliminary data.</text>
</comment>
<keyword evidence="2" id="KW-1185">Reference proteome</keyword>
<sequence length="11" mass="1240">MTAQPSKRQGH</sequence>
<proteinExistence type="predicted"/>